<evidence type="ECO:0000256" key="2">
    <source>
        <dbReference type="ARBA" id="ARBA00023125"/>
    </source>
</evidence>
<dbReference type="PROSITE" id="PS00356">
    <property type="entry name" value="HTH_LACI_1"/>
    <property type="match status" value="1"/>
</dbReference>
<dbReference type="SUPFAM" id="SSF47413">
    <property type="entry name" value="lambda repressor-like DNA-binding domains"/>
    <property type="match status" value="1"/>
</dbReference>
<dbReference type="InterPro" id="IPR010982">
    <property type="entry name" value="Lambda_DNA-bd_dom_sf"/>
</dbReference>
<dbReference type="Pfam" id="PF00356">
    <property type="entry name" value="LacI"/>
    <property type="match status" value="1"/>
</dbReference>
<dbReference type="SUPFAM" id="SSF53822">
    <property type="entry name" value="Periplasmic binding protein-like I"/>
    <property type="match status" value="1"/>
</dbReference>
<dbReference type="InterPro" id="IPR046335">
    <property type="entry name" value="LacI/GalR-like_sensor"/>
</dbReference>
<dbReference type="CDD" id="cd01575">
    <property type="entry name" value="PBP1_GntR"/>
    <property type="match status" value="1"/>
</dbReference>
<dbReference type="PROSITE" id="PS50932">
    <property type="entry name" value="HTH_LACI_2"/>
    <property type="match status" value="1"/>
</dbReference>
<dbReference type="EMBL" id="JAOBZK010000035">
    <property type="protein sequence ID" value="MDH1180634.1"/>
    <property type="molecule type" value="Genomic_DNA"/>
</dbReference>
<dbReference type="InterPro" id="IPR000843">
    <property type="entry name" value="HTH_LacI"/>
</dbReference>
<evidence type="ECO:0000313" key="6">
    <source>
        <dbReference type="Proteomes" id="UP001158644"/>
    </source>
</evidence>
<evidence type="ECO:0000313" key="5">
    <source>
        <dbReference type="EMBL" id="MDH1180634.1"/>
    </source>
</evidence>
<reference evidence="5 6" key="1">
    <citation type="submission" date="2022-09" db="EMBL/GenBank/DDBJ databases">
        <title>Intensive care unit water sources are persistently colonized with multi-drug resistant bacteria and are the site of extensive horizontal gene transfer of antibiotic resistance genes.</title>
        <authorList>
            <person name="Diorio-Toth L."/>
        </authorList>
    </citation>
    <scope>NUCLEOTIDE SEQUENCE [LARGE SCALE GENOMIC DNA]</scope>
    <source>
        <strain evidence="5 6">GD03967</strain>
    </source>
</reference>
<dbReference type="PANTHER" id="PTHR30146:SF33">
    <property type="entry name" value="TRANSCRIPTIONAL REGULATOR"/>
    <property type="match status" value="1"/>
</dbReference>
<dbReference type="SMART" id="SM00354">
    <property type="entry name" value="HTH_LACI"/>
    <property type="match status" value="1"/>
</dbReference>
<comment type="caution">
    <text evidence="5">The sequence shown here is derived from an EMBL/GenBank/DDBJ whole genome shotgun (WGS) entry which is preliminary data.</text>
</comment>
<dbReference type="GO" id="GO:0003677">
    <property type="term" value="F:DNA binding"/>
    <property type="evidence" value="ECO:0007669"/>
    <property type="project" value="UniProtKB-KW"/>
</dbReference>
<dbReference type="PANTHER" id="PTHR30146">
    <property type="entry name" value="LACI-RELATED TRANSCRIPTIONAL REPRESSOR"/>
    <property type="match status" value="1"/>
</dbReference>
<dbReference type="CDD" id="cd01392">
    <property type="entry name" value="HTH_LacI"/>
    <property type="match status" value="1"/>
</dbReference>
<evidence type="ECO:0000256" key="3">
    <source>
        <dbReference type="ARBA" id="ARBA00023163"/>
    </source>
</evidence>
<dbReference type="Gene3D" id="3.40.50.2300">
    <property type="match status" value="2"/>
</dbReference>
<organism evidence="5 6">
    <name type="scientific">Achromobacter mucicolens</name>
    <dbReference type="NCBI Taxonomy" id="1389922"/>
    <lineage>
        <taxon>Bacteria</taxon>
        <taxon>Pseudomonadati</taxon>
        <taxon>Pseudomonadota</taxon>
        <taxon>Betaproteobacteria</taxon>
        <taxon>Burkholderiales</taxon>
        <taxon>Alcaligenaceae</taxon>
        <taxon>Achromobacter</taxon>
    </lineage>
</organism>
<evidence type="ECO:0000259" key="4">
    <source>
        <dbReference type="PROSITE" id="PS50932"/>
    </source>
</evidence>
<feature type="domain" description="HTH lacI-type" evidence="4">
    <location>
        <begin position="6"/>
        <end position="60"/>
    </location>
</feature>
<accession>A0ABD4YZX9</accession>
<keyword evidence="3" id="KW-0804">Transcription</keyword>
<dbReference type="Pfam" id="PF13377">
    <property type="entry name" value="Peripla_BP_3"/>
    <property type="match status" value="1"/>
</dbReference>
<dbReference type="RefSeq" id="WP_226846998.1">
    <property type="nucleotide sequence ID" value="NZ_JAOBZK010000035.1"/>
</dbReference>
<dbReference type="Proteomes" id="UP001158644">
    <property type="component" value="Unassembled WGS sequence"/>
</dbReference>
<proteinExistence type="predicted"/>
<keyword evidence="1" id="KW-0805">Transcription regulation</keyword>
<evidence type="ECO:0000256" key="1">
    <source>
        <dbReference type="ARBA" id="ARBA00023015"/>
    </source>
</evidence>
<gene>
    <name evidence="5" type="ORF">N5C72_21345</name>
</gene>
<dbReference type="AlphaFoldDB" id="A0ABD4YZX9"/>
<keyword evidence="2 5" id="KW-0238">DNA-binding</keyword>
<dbReference type="Gene3D" id="1.10.260.40">
    <property type="entry name" value="lambda repressor-like DNA-binding domains"/>
    <property type="match status" value="1"/>
</dbReference>
<dbReference type="InterPro" id="IPR028082">
    <property type="entry name" value="Peripla_BP_I"/>
</dbReference>
<protein>
    <submittedName>
        <fullName evidence="5">LacI family DNA-binding transcriptional regulator</fullName>
    </submittedName>
</protein>
<name>A0ABD4YZX9_9BURK</name>
<sequence>MKPKSITLHDVARAAGVSLITASRALGNPGRVSEATIAKVQQAVTETGYIPNLLAGGLKSRRSHTVAALVPIISVPQFLPTIEALTAELDRDGYQLILGQMGYDRGREEALLNAMAGRRVDGVVVAGLLSDIPAAHRLREIGIPVVETWDLTAHPLDMLVGFSHRRVGNAVAEFFLSKGWRNVGLATGDDQRAAVRRAGFLETLGHDVPTAVVPAPSNVASGRRAAAELFDKAPGLQAIFCSADALAEGVLTEARVRGLRVPQDLAVCGFGGADFAAHLAPSLTTVQVDGANIGAQAARILMARCRGESTQERIVDVGFQIVERESTGGCATTQPGV</sequence>
<dbReference type="GO" id="GO:0006355">
    <property type="term" value="P:regulation of DNA-templated transcription"/>
    <property type="evidence" value="ECO:0007669"/>
    <property type="project" value="UniProtKB-ARBA"/>
</dbReference>